<protein>
    <submittedName>
        <fullName evidence="2">Uncharacterized protein</fullName>
    </submittedName>
</protein>
<feature type="compositionally biased region" description="Basic and acidic residues" evidence="1">
    <location>
        <begin position="46"/>
        <end position="66"/>
    </location>
</feature>
<comment type="caution">
    <text evidence="2">The sequence shown here is derived from an EMBL/GenBank/DDBJ whole genome shotgun (WGS) entry which is preliminary data.</text>
</comment>
<gene>
    <name evidence="2" type="ORF">A3F27_03410</name>
</gene>
<proteinExistence type="predicted"/>
<accession>A0A1F6E633</accession>
<dbReference type="Proteomes" id="UP000176689">
    <property type="component" value="Unassembled WGS sequence"/>
</dbReference>
<evidence type="ECO:0000256" key="1">
    <source>
        <dbReference type="SAM" id="MobiDB-lite"/>
    </source>
</evidence>
<reference evidence="2 3" key="1">
    <citation type="journal article" date="2016" name="Nat. Commun.">
        <title>Thousands of microbial genomes shed light on interconnected biogeochemical processes in an aquifer system.</title>
        <authorList>
            <person name="Anantharaman K."/>
            <person name="Brown C.T."/>
            <person name="Hug L.A."/>
            <person name="Sharon I."/>
            <person name="Castelle C.J."/>
            <person name="Probst A.J."/>
            <person name="Thomas B.C."/>
            <person name="Singh A."/>
            <person name="Wilkins M.J."/>
            <person name="Karaoz U."/>
            <person name="Brodie E.L."/>
            <person name="Williams K.H."/>
            <person name="Hubbard S.S."/>
            <person name="Banfield J.F."/>
        </authorList>
    </citation>
    <scope>NUCLEOTIDE SEQUENCE [LARGE SCALE GENOMIC DNA]</scope>
</reference>
<sequence>MKETPNSRPAHGSDTAPEQFPSLARSALDGHVPPPALDLRFPSLSGDRRRVAIERDDQKRRKEAGRQQKGSSRNEIAALDLGRRARADEKEDVPNGRARVSG</sequence>
<evidence type="ECO:0000313" key="2">
    <source>
        <dbReference type="EMBL" id="OGG69128.1"/>
    </source>
</evidence>
<name>A0A1F6E633_9BACT</name>
<feature type="compositionally biased region" description="Basic and acidic residues" evidence="1">
    <location>
        <begin position="81"/>
        <end position="94"/>
    </location>
</feature>
<dbReference type="EMBL" id="MFLP01000038">
    <property type="protein sequence ID" value="OGG69128.1"/>
    <property type="molecule type" value="Genomic_DNA"/>
</dbReference>
<dbReference type="AlphaFoldDB" id="A0A1F6E633"/>
<organism evidence="2 3">
    <name type="scientific">Candidatus Kaiserbacteria bacterium RIFCSPHIGHO2_12_FULL_53_13</name>
    <dbReference type="NCBI Taxonomy" id="1798502"/>
    <lineage>
        <taxon>Bacteria</taxon>
        <taxon>Candidatus Kaiseribacteriota</taxon>
    </lineage>
</organism>
<feature type="region of interest" description="Disordered" evidence="1">
    <location>
        <begin position="1"/>
        <end position="102"/>
    </location>
</feature>
<evidence type="ECO:0000313" key="3">
    <source>
        <dbReference type="Proteomes" id="UP000176689"/>
    </source>
</evidence>